<keyword evidence="6" id="KW-0408">Iron</keyword>
<dbReference type="SMART" id="SM00382">
    <property type="entry name" value="AAA"/>
    <property type="match status" value="1"/>
</dbReference>
<evidence type="ECO:0000313" key="11">
    <source>
        <dbReference type="EMBL" id="GGA99799.1"/>
    </source>
</evidence>
<dbReference type="EMBL" id="BMGB01000001">
    <property type="protein sequence ID" value="GGA99799.1"/>
    <property type="molecule type" value="Genomic_DNA"/>
</dbReference>
<dbReference type="GO" id="GO:0016020">
    <property type="term" value="C:membrane"/>
    <property type="evidence" value="ECO:0007669"/>
    <property type="project" value="InterPro"/>
</dbReference>
<dbReference type="PANTHER" id="PTHR42781">
    <property type="entry name" value="SPERMIDINE/PUTRESCINE IMPORT ATP-BINDING PROTEIN POTA"/>
    <property type="match status" value="1"/>
</dbReference>
<dbReference type="InterPro" id="IPR003593">
    <property type="entry name" value="AAA+_ATPase"/>
</dbReference>
<dbReference type="InterPro" id="IPR027417">
    <property type="entry name" value="P-loop_NTPase"/>
</dbReference>
<dbReference type="SUPFAM" id="SSF52540">
    <property type="entry name" value="P-loop containing nucleoside triphosphate hydrolases"/>
    <property type="match status" value="1"/>
</dbReference>
<accession>A0A916SIW1</accession>
<gene>
    <name evidence="11" type="ORF">GCM10010979_12830</name>
</gene>
<dbReference type="GO" id="GO:0016887">
    <property type="term" value="F:ATP hydrolysis activity"/>
    <property type="evidence" value="ECO:0007669"/>
    <property type="project" value="InterPro"/>
</dbReference>
<dbReference type="GO" id="GO:0015408">
    <property type="term" value="F:ABC-type ferric iron transporter activity"/>
    <property type="evidence" value="ECO:0007669"/>
    <property type="project" value="InterPro"/>
</dbReference>
<evidence type="ECO:0000256" key="8">
    <source>
        <dbReference type="ARBA" id="ARBA00023136"/>
    </source>
</evidence>
<keyword evidence="7" id="KW-0406">Ion transport</keyword>
<dbReference type="AlphaFoldDB" id="A0A916SIW1"/>
<dbReference type="FunFam" id="3.40.50.300:FF:000425">
    <property type="entry name" value="Probable ABC transporter, ATP-binding subunit"/>
    <property type="match status" value="1"/>
</dbReference>
<dbReference type="PROSITE" id="PS00211">
    <property type="entry name" value="ABC_TRANSPORTER_1"/>
    <property type="match status" value="1"/>
</dbReference>
<keyword evidence="4" id="KW-0547">Nucleotide-binding</keyword>
<dbReference type="InterPro" id="IPR050093">
    <property type="entry name" value="ABC_SmlMolc_Importer"/>
</dbReference>
<keyword evidence="3" id="KW-0410">Iron transport</keyword>
<evidence type="ECO:0000256" key="3">
    <source>
        <dbReference type="ARBA" id="ARBA00022496"/>
    </source>
</evidence>
<evidence type="ECO:0000256" key="2">
    <source>
        <dbReference type="ARBA" id="ARBA00022475"/>
    </source>
</evidence>
<keyword evidence="12" id="KW-1185">Reference proteome</keyword>
<evidence type="ECO:0000256" key="1">
    <source>
        <dbReference type="ARBA" id="ARBA00022448"/>
    </source>
</evidence>
<evidence type="ECO:0000256" key="7">
    <source>
        <dbReference type="ARBA" id="ARBA00023065"/>
    </source>
</evidence>
<proteinExistence type="predicted"/>
<sequence length="329" mass="34831">MTEVSQSGALRVEGVTVRFDGAAVVDDVTLSLEPGEVLGILGPSGSGKSTLLRAIAGLERLDAGRVLWHAEDITGVPVHKRGFALMFQDGQLFPHRTVGQNIAYPLQIAREPSAARVSELLTLVGLAGFGDRRVTELSGGEQQRVALARSLAAGPRLLLLDEPLSSLDRELRERLAGDLRRILDETRTTAVFVTHDQDEAFAVSDRVAVMVGGRLRQTGTPAEVWRRPTSPEIARFLGYTTVLGGDAARLVRPGAEHPVALRPSAVVVTDGGQVAATVVRSTPAVDGSRVRLFLPGIGELDGIASAQHPVTAGQDVTVRFGGDGIAELP</sequence>
<dbReference type="Gene3D" id="3.40.50.300">
    <property type="entry name" value="P-loop containing nucleotide triphosphate hydrolases"/>
    <property type="match status" value="1"/>
</dbReference>
<dbReference type="EC" id="7.6.2.9" evidence="9"/>
<reference evidence="11" key="2">
    <citation type="submission" date="2020-09" db="EMBL/GenBank/DDBJ databases">
        <authorList>
            <person name="Sun Q."/>
            <person name="Zhou Y."/>
        </authorList>
    </citation>
    <scope>NUCLEOTIDE SEQUENCE</scope>
    <source>
        <strain evidence="11">CGMCC 1.12813</strain>
    </source>
</reference>
<keyword evidence="8" id="KW-0472">Membrane</keyword>
<evidence type="ECO:0000256" key="5">
    <source>
        <dbReference type="ARBA" id="ARBA00022840"/>
    </source>
</evidence>
<dbReference type="Pfam" id="PF00005">
    <property type="entry name" value="ABC_tran"/>
    <property type="match status" value="1"/>
</dbReference>
<dbReference type="PANTHER" id="PTHR42781:SF4">
    <property type="entry name" value="SPERMIDINE_PUTRESCINE IMPORT ATP-BINDING PROTEIN POTA"/>
    <property type="match status" value="1"/>
</dbReference>
<dbReference type="RefSeq" id="WP_188509823.1">
    <property type="nucleotide sequence ID" value="NZ_BMGB01000001.1"/>
</dbReference>
<evidence type="ECO:0000256" key="4">
    <source>
        <dbReference type="ARBA" id="ARBA00022741"/>
    </source>
</evidence>
<dbReference type="GO" id="GO:0015418">
    <property type="term" value="F:ABC-type quaternary ammonium compound transporting activity"/>
    <property type="evidence" value="ECO:0007669"/>
    <property type="project" value="UniProtKB-EC"/>
</dbReference>
<dbReference type="InterPro" id="IPR003439">
    <property type="entry name" value="ABC_transporter-like_ATP-bd"/>
</dbReference>
<dbReference type="GO" id="GO:0005524">
    <property type="term" value="F:ATP binding"/>
    <property type="evidence" value="ECO:0007669"/>
    <property type="project" value="UniProtKB-KW"/>
</dbReference>
<comment type="caution">
    <text evidence="11">The sequence shown here is derived from an EMBL/GenBank/DDBJ whole genome shotgun (WGS) entry which is preliminary data.</text>
</comment>
<keyword evidence="1" id="KW-0813">Transport</keyword>
<evidence type="ECO:0000256" key="9">
    <source>
        <dbReference type="ARBA" id="ARBA00066388"/>
    </source>
</evidence>
<evidence type="ECO:0000313" key="12">
    <source>
        <dbReference type="Proteomes" id="UP000606922"/>
    </source>
</evidence>
<keyword evidence="2" id="KW-1003">Cell membrane</keyword>
<dbReference type="CDD" id="cd03259">
    <property type="entry name" value="ABC_Carb_Solutes_like"/>
    <property type="match status" value="1"/>
</dbReference>
<name>A0A916SIW1_9MICO</name>
<dbReference type="InterPro" id="IPR015853">
    <property type="entry name" value="ABC_transpr_FbpC"/>
</dbReference>
<keyword evidence="5" id="KW-0067">ATP-binding</keyword>
<protein>
    <recommendedName>
        <fullName evidence="9">ABC-type quaternary amine transporter</fullName>
        <ecNumber evidence="9">7.6.2.9</ecNumber>
    </recommendedName>
</protein>
<dbReference type="InterPro" id="IPR017871">
    <property type="entry name" value="ABC_transporter-like_CS"/>
</dbReference>
<feature type="domain" description="ABC transporter" evidence="10">
    <location>
        <begin position="10"/>
        <end position="237"/>
    </location>
</feature>
<evidence type="ECO:0000256" key="6">
    <source>
        <dbReference type="ARBA" id="ARBA00023004"/>
    </source>
</evidence>
<dbReference type="PROSITE" id="PS50893">
    <property type="entry name" value="ABC_TRANSPORTER_2"/>
    <property type="match status" value="1"/>
</dbReference>
<dbReference type="Proteomes" id="UP000606922">
    <property type="component" value="Unassembled WGS sequence"/>
</dbReference>
<evidence type="ECO:0000259" key="10">
    <source>
        <dbReference type="PROSITE" id="PS50893"/>
    </source>
</evidence>
<organism evidence="11 12">
    <name type="scientific">Conyzicola nivalis</name>
    <dbReference type="NCBI Taxonomy" id="1477021"/>
    <lineage>
        <taxon>Bacteria</taxon>
        <taxon>Bacillati</taxon>
        <taxon>Actinomycetota</taxon>
        <taxon>Actinomycetes</taxon>
        <taxon>Micrococcales</taxon>
        <taxon>Microbacteriaceae</taxon>
        <taxon>Conyzicola</taxon>
    </lineage>
</organism>
<reference evidence="11" key="1">
    <citation type="journal article" date="2014" name="Int. J. Syst. Evol. Microbiol.">
        <title>Complete genome sequence of Corynebacterium casei LMG S-19264T (=DSM 44701T), isolated from a smear-ripened cheese.</title>
        <authorList>
            <consortium name="US DOE Joint Genome Institute (JGI-PGF)"/>
            <person name="Walter F."/>
            <person name="Albersmeier A."/>
            <person name="Kalinowski J."/>
            <person name="Ruckert C."/>
        </authorList>
    </citation>
    <scope>NUCLEOTIDE SEQUENCE</scope>
    <source>
        <strain evidence="11">CGMCC 1.12813</strain>
    </source>
</reference>